<reference evidence="2" key="1">
    <citation type="journal article" date="2019" name="Int. J. Syst. Evol. Microbiol.">
        <title>The Global Catalogue of Microorganisms (GCM) 10K type strain sequencing project: providing services to taxonomists for standard genome sequencing and annotation.</title>
        <authorList>
            <consortium name="The Broad Institute Genomics Platform"/>
            <consortium name="The Broad Institute Genome Sequencing Center for Infectious Disease"/>
            <person name="Wu L."/>
            <person name="Ma J."/>
        </authorList>
    </citation>
    <scope>NUCLEOTIDE SEQUENCE [LARGE SCALE GENOMIC DNA]</scope>
    <source>
        <strain evidence="2">CCM 8875</strain>
    </source>
</reference>
<gene>
    <name evidence="1" type="ORF">ACFQ5P_09880</name>
</gene>
<dbReference type="EMBL" id="JBHTOQ010000022">
    <property type="protein sequence ID" value="MFD1481604.1"/>
    <property type="molecule type" value="Genomic_DNA"/>
</dbReference>
<dbReference type="RefSeq" id="WP_131572910.1">
    <property type="nucleotide sequence ID" value="NZ_CBCSAJ010000004.1"/>
</dbReference>
<evidence type="ECO:0000313" key="2">
    <source>
        <dbReference type="Proteomes" id="UP001597302"/>
    </source>
</evidence>
<organism evidence="1 2">
    <name type="scientific">Paracoccus nototheniae</name>
    <dbReference type="NCBI Taxonomy" id="2489002"/>
    <lineage>
        <taxon>Bacteria</taxon>
        <taxon>Pseudomonadati</taxon>
        <taxon>Pseudomonadota</taxon>
        <taxon>Alphaproteobacteria</taxon>
        <taxon>Rhodobacterales</taxon>
        <taxon>Paracoccaceae</taxon>
        <taxon>Paracoccus</taxon>
    </lineage>
</organism>
<name>A0ABW4DWN1_9RHOB</name>
<protein>
    <submittedName>
        <fullName evidence="1">Uncharacterized protein</fullName>
    </submittedName>
</protein>
<comment type="caution">
    <text evidence="1">The sequence shown here is derived from an EMBL/GenBank/DDBJ whole genome shotgun (WGS) entry which is preliminary data.</text>
</comment>
<accession>A0ABW4DWN1</accession>
<proteinExistence type="predicted"/>
<keyword evidence="2" id="KW-1185">Reference proteome</keyword>
<sequence>MTQRDVRLVAVDTAMGERLLLADTEGHVLGNQTRMTIEQQADDAVYVTITFQLLSTGVMIAEEAVES</sequence>
<evidence type="ECO:0000313" key="1">
    <source>
        <dbReference type="EMBL" id="MFD1481604.1"/>
    </source>
</evidence>
<dbReference type="Proteomes" id="UP001597302">
    <property type="component" value="Unassembled WGS sequence"/>
</dbReference>